<sequence length="103" mass="11840">MAREMEDVLHFKESLTEFAKDVYDKIIKLQAAKEIRLRKPNLLTHGLANLANSLTELPNAEARICHINAWVAKNTKDKIKELLPPNIIQESSKLVLINSLYFR</sequence>
<dbReference type="SUPFAM" id="SSF56574">
    <property type="entry name" value="Serpins"/>
    <property type="match status" value="1"/>
</dbReference>
<dbReference type="InterPro" id="IPR036186">
    <property type="entry name" value="Serpin_sf"/>
</dbReference>
<gene>
    <name evidence="2" type="ORF">T265_15209</name>
</gene>
<feature type="non-terminal residue" evidence="2">
    <location>
        <position position="103"/>
    </location>
</feature>
<feature type="domain" description="Serpin" evidence="1">
    <location>
        <begin position="60"/>
        <end position="103"/>
    </location>
</feature>
<proteinExistence type="predicted"/>
<dbReference type="CTD" id="20329374"/>
<accession>A0A074Z1R3</accession>
<dbReference type="RefSeq" id="XP_009175326.1">
    <property type="nucleotide sequence ID" value="XM_009177062.1"/>
</dbReference>
<dbReference type="EMBL" id="KL597009">
    <property type="protein sequence ID" value="KER20923.1"/>
    <property type="molecule type" value="Genomic_DNA"/>
</dbReference>
<organism evidence="2 3">
    <name type="scientific">Opisthorchis viverrini</name>
    <name type="common">Southeast Asian liver fluke</name>
    <dbReference type="NCBI Taxonomy" id="6198"/>
    <lineage>
        <taxon>Eukaryota</taxon>
        <taxon>Metazoa</taxon>
        <taxon>Spiralia</taxon>
        <taxon>Lophotrochozoa</taxon>
        <taxon>Platyhelminthes</taxon>
        <taxon>Trematoda</taxon>
        <taxon>Digenea</taxon>
        <taxon>Opisthorchiida</taxon>
        <taxon>Opisthorchiata</taxon>
        <taxon>Opisthorchiidae</taxon>
        <taxon>Opisthorchis</taxon>
    </lineage>
</organism>
<dbReference type="GeneID" id="20329374"/>
<evidence type="ECO:0000259" key="1">
    <source>
        <dbReference type="Pfam" id="PF00079"/>
    </source>
</evidence>
<protein>
    <recommendedName>
        <fullName evidence="1">Serpin domain-containing protein</fullName>
    </recommendedName>
</protein>
<dbReference type="InterPro" id="IPR023796">
    <property type="entry name" value="Serpin_dom"/>
</dbReference>
<dbReference type="AlphaFoldDB" id="A0A074Z1R3"/>
<dbReference type="Proteomes" id="UP000054324">
    <property type="component" value="Unassembled WGS sequence"/>
</dbReference>
<dbReference type="Gene3D" id="3.30.497.10">
    <property type="entry name" value="Antithrombin, subunit I, domain 2"/>
    <property type="match status" value="1"/>
</dbReference>
<dbReference type="OrthoDB" id="671595at2759"/>
<dbReference type="Pfam" id="PF00079">
    <property type="entry name" value="Serpin"/>
    <property type="match status" value="1"/>
</dbReference>
<dbReference type="InterPro" id="IPR042178">
    <property type="entry name" value="Serpin_sf_1"/>
</dbReference>
<reference evidence="2 3" key="1">
    <citation type="submission" date="2013-11" db="EMBL/GenBank/DDBJ databases">
        <title>Opisthorchis viverrini - life in the bile duct.</title>
        <authorList>
            <person name="Young N.D."/>
            <person name="Nagarajan N."/>
            <person name="Lin S.J."/>
            <person name="Korhonen P.K."/>
            <person name="Jex A.R."/>
            <person name="Hall R.S."/>
            <person name="Safavi-Hemami H."/>
            <person name="Kaewkong W."/>
            <person name="Bertrand D."/>
            <person name="Gao S."/>
            <person name="Seet Q."/>
            <person name="Wongkham S."/>
            <person name="Teh B.T."/>
            <person name="Wongkham C."/>
            <person name="Intapan P.M."/>
            <person name="Maleewong W."/>
            <person name="Yang X."/>
            <person name="Hu M."/>
            <person name="Wang Z."/>
            <person name="Hofmann A."/>
            <person name="Sternberg P.W."/>
            <person name="Tan P."/>
            <person name="Wang J."/>
            <person name="Gasser R.B."/>
        </authorList>
    </citation>
    <scope>NUCLEOTIDE SEQUENCE [LARGE SCALE GENOMIC DNA]</scope>
</reference>
<keyword evidence="3" id="KW-1185">Reference proteome</keyword>
<evidence type="ECO:0000313" key="3">
    <source>
        <dbReference type="Proteomes" id="UP000054324"/>
    </source>
</evidence>
<evidence type="ECO:0000313" key="2">
    <source>
        <dbReference type="EMBL" id="KER20923.1"/>
    </source>
</evidence>
<dbReference type="KEGG" id="ovi:T265_15209"/>
<name>A0A074Z1R3_OPIVI</name>